<accession>A0A0F5Y7Y4</accession>
<dbReference type="SMART" id="SM00388">
    <property type="entry name" value="HisKA"/>
    <property type="match status" value="1"/>
</dbReference>
<keyword evidence="13" id="KW-0902">Two-component regulatory system</keyword>
<dbReference type="PANTHER" id="PTHR45436">
    <property type="entry name" value="SENSOR HISTIDINE KINASE YKOH"/>
    <property type="match status" value="1"/>
</dbReference>
<feature type="transmembrane region" description="Helical" evidence="16">
    <location>
        <begin position="21"/>
        <end position="45"/>
    </location>
</feature>
<dbReference type="Pfam" id="PF02518">
    <property type="entry name" value="HATPase_c"/>
    <property type="match status" value="1"/>
</dbReference>
<dbReference type="CDD" id="cd00082">
    <property type="entry name" value="HisKA"/>
    <property type="match status" value="1"/>
</dbReference>
<dbReference type="GO" id="GO:0005524">
    <property type="term" value="F:ATP binding"/>
    <property type="evidence" value="ECO:0007669"/>
    <property type="project" value="UniProtKB-KW"/>
</dbReference>
<dbReference type="Gene3D" id="6.10.340.10">
    <property type="match status" value="1"/>
</dbReference>
<dbReference type="FunFam" id="1.10.287.130:FF:000001">
    <property type="entry name" value="Two-component sensor histidine kinase"/>
    <property type="match status" value="1"/>
</dbReference>
<evidence type="ECO:0000256" key="16">
    <source>
        <dbReference type="SAM" id="Phobius"/>
    </source>
</evidence>
<keyword evidence="14 16" id="KW-0472">Membrane</keyword>
<feature type="domain" description="Histidine kinase" evidence="17">
    <location>
        <begin position="267"/>
        <end position="480"/>
    </location>
</feature>
<dbReference type="GO" id="GO:0000155">
    <property type="term" value="F:phosphorelay sensor kinase activity"/>
    <property type="evidence" value="ECO:0007669"/>
    <property type="project" value="InterPro"/>
</dbReference>
<keyword evidence="9" id="KW-0547">Nucleotide-binding</keyword>
<dbReference type="CDD" id="cd00075">
    <property type="entry name" value="HATPase"/>
    <property type="match status" value="1"/>
</dbReference>
<dbReference type="InterPro" id="IPR050428">
    <property type="entry name" value="TCS_sensor_his_kinase"/>
</dbReference>
<evidence type="ECO:0000259" key="17">
    <source>
        <dbReference type="PROSITE" id="PS50109"/>
    </source>
</evidence>
<evidence type="ECO:0000256" key="9">
    <source>
        <dbReference type="ARBA" id="ARBA00022741"/>
    </source>
</evidence>
<keyword evidence="15" id="KW-0175">Coiled coil</keyword>
<dbReference type="InterPro" id="IPR003661">
    <property type="entry name" value="HisK_dim/P_dom"/>
</dbReference>
<reference evidence="19 20" key="1">
    <citation type="submission" date="2015-06" db="EMBL/GenBank/DDBJ databases">
        <title>Draft genome assembly of filamentous brackish cyanobacterium Limnoraphis robusta strain CS-951.</title>
        <authorList>
            <person name="Willis A."/>
            <person name="Parks M."/>
            <person name="Burford M.A."/>
        </authorList>
    </citation>
    <scope>NUCLEOTIDE SEQUENCE [LARGE SCALE GENOMIC DNA]</scope>
    <source>
        <strain evidence="19 20">CS-951</strain>
    </source>
</reference>
<dbReference type="GO" id="GO:0045121">
    <property type="term" value="C:membrane raft"/>
    <property type="evidence" value="ECO:0007669"/>
    <property type="project" value="UniProtKB-SubCell"/>
</dbReference>
<evidence type="ECO:0000313" key="19">
    <source>
        <dbReference type="EMBL" id="KKD34868.1"/>
    </source>
</evidence>
<evidence type="ECO:0000256" key="5">
    <source>
        <dbReference type="ARBA" id="ARBA00022475"/>
    </source>
</evidence>
<gene>
    <name evidence="19" type="ORF">WN50_28530</name>
</gene>
<keyword evidence="11" id="KW-0067">ATP-binding</keyword>
<dbReference type="SUPFAM" id="SSF47384">
    <property type="entry name" value="Homodimeric domain of signal transducing histidine kinase"/>
    <property type="match status" value="1"/>
</dbReference>
<feature type="domain" description="HAMP" evidence="18">
    <location>
        <begin position="205"/>
        <end position="259"/>
    </location>
</feature>
<protein>
    <recommendedName>
        <fullName evidence="4">histidine kinase</fullName>
        <ecNumber evidence="4">2.7.13.3</ecNumber>
    </recommendedName>
</protein>
<evidence type="ECO:0000313" key="20">
    <source>
        <dbReference type="Proteomes" id="UP000033607"/>
    </source>
</evidence>
<evidence type="ECO:0000256" key="6">
    <source>
        <dbReference type="ARBA" id="ARBA00022553"/>
    </source>
</evidence>
<evidence type="ECO:0000256" key="3">
    <source>
        <dbReference type="ARBA" id="ARBA00004314"/>
    </source>
</evidence>
<evidence type="ECO:0000256" key="7">
    <source>
        <dbReference type="ARBA" id="ARBA00022679"/>
    </source>
</evidence>
<keyword evidence="5" id="KW-1003">Cell membrane</keyword>
<evidence type="ECO:0000256" key="8">
    <source>
        <dbReference type="ARBA" id="ARBA00022692"/>
    </source>
</evidence>
<evidence type="ECO:0000256" key="4">
    <source>
        <dbReference type="ARBA" id="ARBA00012438"/>
    </source>
</evidence>
<dbReference type="SUPFAM" id="SSF55874">
    <property type="entry name" value="ATPase domain of HSP90 chaperone/DNA topoisomerase II/histidine kinase"/>
    <property type="match status" value="1"/>
</dbReference>
<comment type="caution">
    <text evidence="19">The sequence shown here is derived from an EMBL/GenBank/DDBJ whole genome shotgun (WGS) entry which is preliminary data.</text>
</comment>
<comment type="subcellular location">
    <subcellularLocation>
        <location evidence="2">Cell membrane</location>
    </subcellularLocation>
    <subcellularLocation>
        <location evidence="3">Membrane raft</location>
        <topology evidence="3">Multi-pass membrane protein</topology>
    </subcellularLocation>
</comment>
<evidence type="ECO:0000256" key="15">
    <source>
        <dbReference type="SAM" id="Coils"/>
    </source>
</evidence>
<dbReference type="PROSITE" id="PS50109">
    <property type="entry name" value="HIS_KIN"/>
    <property type="match status" value="1"/>
</dbReference>
<dbReference type="PANTHER" id="PTHR45436:SF5">
    <property type="entry name" value="SENSOR HISTIDINE KINASE TRCS"/>
    <property type="match status" value="1"/>
</dbReference>
<dbReference type="InterPro" id="IPR036097">
    <property type="entry name" value="HisK_dim/P_sf"/>
</dbReference>
<dbReference type="EC" id="2.7.13.3" evidence="4"/>
<feature type="coiled-coil region" evidence="15">
    <location>
        <begin position="298"/>
        <end position="325"/>
    </location>
</feature>
<dbReference type="Gene3D" id="3.30.565.10">
    <property type="entry name" value="Histidine kinase-like ATPase, C-terminal domain"/>
    <property type="match status" value="1"/>
</dbReference>
<dbReference type="EMBL" id="LATL02000029">
    <property type="protein sequence ID" value="KKD34868.1"/>
    <property type="molecule type" value="Genomic_DNA"/>
</dbReference>
<name>A0A0F5Y7Y4_9CYAN</name>
<evidence type="ECO:0000256" key="1">
    <source>
        <dbReference type="ARBA" id="ARBA00000085"/>
    </source>
</evidence>
<dbReference type="PRINTS" id="PR00344">
    <property type="entry name" value="BCTRLSENSOR"/>
</dbReference>
<dbReference type="Gene3D" id="1.10.287.130">
    <property type="match status" value="1"/>
</dbReference>
<proteinExistence type="predicted"/>
<evidence type="ECO:0000256" key="14">
    <source>
        <dbReference type="ARBA" id="ARBA00023136"/>
    </source>
</evidence>
<evidence type="ECO:0000256" key="2">
    <source>
        <dbReference type="ARBA" id="ARBA00004236"/>
    </source>
</evidence>
<dbReference type="RefSeq" id="WP_046282001.1">
    <property type="nucleotide sequence ID" value="NZ_LATL02000029.1"/>
</dbReference>
<dbReference type="SMART" id="SM00387">
    <property type="entry name" value="HATPase_c"/>
    <property type="match status" value="1"/>
</dbReference>
<evidence type="ECO:0000256" key="12">
    <source>
        <dbReference type="ARBA" id="ARBA00022989"/>
    </source>
</evidence>
<dbReference type="GO" id="GO:0005886">
    <property type="term" value="C:plasma membrane"/>
    <property type="evidence" value="ECO:0007669"/>
    <property type="project" value="UniProtKB-SubCell"/>
</dbReference>
<dbReference type="PROSITE" id="PS50885">
    <property type="entry name" value="HAMP"/>
    <property type="match status" value="1"/>
</dbReference>
<dbReference type="InterPro" id="IPR005467">
    <property type="entry name" value="His_kinase_dom"/>
</dbReference>
<sequence length="480" mass="54417">MNDWILKYLPNLKKGKILPPVSLKFQLTIGITIFSVLSLGSVTTWTSLRMQKLLVDSHKYKIQEIAKKFSHEVSVYSEMMSLEEAIQRVIEKPEIKEHLLWIRDNNGNIITESMGFQDDINPQTHAQILEYTNMPLKPKVSLIGGRYWVACGGEFKVANQQLGKLYLVTDVTQEYTIFLSIVYSLIPATILATILLVVISAWYIRKSLEPLQQMSQLTENISADALSDYRLTLEQAPSEVSMLANTCNKMLDRLSESWEQQRQFVGNVSHELRTPLTIVQGYLQSTLRRGNNLTPPQREGLEVAANETERTIRLLQDLLELARADHGNLHFQIEAFDVNDLLSEIREMAQQFSQGRVYLEPSQAIIQIKADRNRLKQVLLNLIDNAIKYSEPEQPITLKVKSQDQEVYISVCDKGQGIPLQHQSRIFERFYRVDEARTRAGGTGLGLSIVKTIVEGMGGRVTLISKPGKGSIFTVILPGF</sequence>
<keyword evidence="6" id="KW-0597">Phosphoprotein</keyword>
<evidence type="ECO:0000259" key="18">
    <source>
        <dbReference type="PROSITE" id="PS50885"/>
    </source>
</evidence>
<evidence type="ECO:0000256" key="10">
    <source>
        <dbReference type="ARBA" id="ARBA00022777"/>
    </source>
</evidence>
<dbReference type="InterPro" id="IPR036890">
    <property type="entry name" value="HATPase_C_sf"/>
</dbReference>
<keyword evidence="7" id="KW-0808">Transferase</keyword>
<evidence type="ECO:0000256" key="13">
    <source>
        <dbReference type="ARBA" id="ARBA00023012"/>
    </source>
</evidence>
<evidence type="ECO:0000256" key="11">
    <source>
        <dbReference type="ARBA" id="ARBA00022840"/>
    </source>
</evidence>
<organism evidence="19 20">
    <name type="scientific">Limnoraphis robusta CS-951</name>
    <dbReference type="NCBI Taxonomy" id="1637645"/>
    <lineage>
        <taxon>Bacteria</taxon>
        <taxon>Bacillati</taxon>
        <taxon>Cyanobacteriota</taxon>
        <taxon>Cyanophyceae</taxon>
        <taxon>Oscillatoriophycideae</taxon>
        <taxon>Oscillatoriales</taxon>
        <taxon>Sirenicapillariaceae</taxon>
        <taxon>Limnoraphis</taxon>
    </lineage>
</organism>
<dbReference type="InterPro" id="IPR003660">
    <property type="entry name" value="HAMP_dom"/>
</dbReference>
<dbReference type="FunFam" id="3.30.565.10:FF:000023">
    <property type="entry name" value="PAS domain-containing sensor histidine kinase"/>
    <property type="match status" value="1"/>
</dbReference>
<keyword evidence="10" id="KW-0418">Kinase</keyword>
<dbReference type="InterPro" id="IPR003594">
    <property type="entry name" value="HATPase_dom"/>
</dbReference>
<dbReference type="PATRIC" id="fig|1637645.4.peg.538"/>
<dbReference type="AlphaFoldDB" id="A0A0F5Y7Y4"/>
<feature type="transmembrane region" description="Helical" evidence="16">
    <location>
        <begin position="175"/>
        <end position="204"/>
    </location>
</feature>
<keyword evidence="8 16" id="KW-0812">Transmembrane</keyword>
<dbReference type="InterPro" id="IPR004358">
    <property type="entry name" value="Sig_transdc_His_kin-like_C"/>
</dbReference>
<keyword evidence="12 16" id="KW-1133">Transmembrane helix</keyword>
<dbReference type="Pfam" id="PF00512">
    <property type="entry name" value="HisKA"/>
    <property type="match status" value="1"/>
</dbReference>
<dbReference type="Proteomes" id="UP000033607">
    <property type="component" value="Unassembled WGS sequence"/>
</dbReference>
<dbReference type="OrthoDB" id="9763461at2"/>
<comment type="catalytic activity">
    <reaction evidence="1">
        <text>ATP + protein L-histidine = ADP + protein N-phospho-L-histidine.</text>
        <dbReference type="EC" id="2.7.13.3"/>
    </reaction>
</comment>